<evidence type="ECO:0000256" key="1">
    <source>
        <dbReference type="ARBA" id="ARBA00022630"/>
    </source>
</evidence>
<dbReference type="GO" id="GO:0052873">
    <property type="term" value="F:FMN reductase (NADPH) activity"/>
    <property type="evidence" value="ECO:0007669"/>
    <property type="project" value="UniProtKB-EC"/>
</dbReference>
<gene>
    <name evidence="5" type="primary">ssuE</name>
    <name evidence="5" type="ORF">IF129_23085</name>
</gene>
<dbReference type="NCBIfam" id="TIGR03567">
    <property type="entry name" value="FMN_reduc_SsuE"/>
    <property type="match status" value="1"/>
</dbReference>
<dbReference type="Proteomes" id="UP000632289">
    <property type="component" value="Unassembled WGS sequence"/>
</dbReference>
<keyword evidence="3 5" id="KW-0560">Oxidoreductase</keyword>
<dbReference type="Gene3D" id="3.40.50.360">
    <property type="match status" value="1"/>
</dbReference>
<comment type="caution">
    <text evidence="5">The sequence shown here is derived from an EMBL/GenBank/DDBJ whole genome shotgun (WGS) entry which is preliminary data.</text>
</comment>
<dbReference type="InterPro" id="IPR051814">
    <property type="entry name" value="NAD(P)H-dep_FMN_reductase"/>
</dbReference>
<organism evidence="5 6">
    <name type="scientific">Streptomyces chumphonensis</name>
    <dbReference type="NCBI Taxonomy" id="1214925"/>
    <lineage>
        <taxon>Bacteria</taxon>
        <taxon>Bacillati</taxon>
        <taxon>Actinomycetota</taxon>
        <taxon>Actinomycetes</taxon>
        <taxon>Kitasatosporales</taxon>
        <taxon>Streptomycetaceae</taxon>
        <taxon>Streptomyces</taxon>
    </lineage>
</organism>
<dbReference type="InterPro" id="IPR020048">
    <property type="entry name" value="NADPH-dep_FMN_reduc_SsuE"/>
</dbReference>
<name>A0A927F2M2_9ACTN</name>
<evidence type="ECO:0000259" key="4">
    <source>
        <dbReference type="Pfam" id="PF03358"/>
    </source>
</evidence>
<keyword evidence="2" id="KW-0288">FMN</keyword>
<dbReference type="InterPro" id="IPR029039">
    <property type="entry name" value="Flavoprotein-like_sf"/>
</dbReference>
<evidence type="ECO:0000313" key="5">
    <source>
        <dbReference type="EMBL" id="MBD3934435.1"/>
    </source>
</evidence>
<sequence>MATILMLHGSPSSRSRTAAMLRHVGRWLSDADLSVRSVAVRDLPSAALLNADSADLAIRDVVGAVEEADGIIVATPVYKAAYSGLLKVLLDLLPQSVLAGKPVLPLATGGSTAHVLSIDYALRPVLTALGADHVLRGYFVLDRLLTRQDDGEVLIDSEVAAQLTARVTQFAALVPRESTRTKTSALSPLA</sequence>
<evidence type="ECO:0000313" key="6">
    <source>
        <dbReference type="Proteomes" id="UP000632289"/>
    </source>
</evidence>
<evidence type="ECO:0000256" key="2">
    <source>
        <dbReference type="ARBA" id="ARBA00022643"/>
    </source>
</evidence>
<dbReference type="SUPFAM" id="SSF52218">
    <property type="entry name" value="Flavoproteins"/>
    <property type="match status" value="1"/>
</dbReference>
<dbReference type="PANTHER" id="PTHR43408">
    <property type="entry name" value="FMN REDUCTASE (NADPH)"/>
    <property type="match status" value="1"/>
</dbReference>
<dbReference type="AlphaFoldDB" id="A0A927F2M2"/>
<accession>A0A927F2M2</accession>
<dbReference type="Pfam" id="PF03358">
    <property type="entry name" value="FMN_red"/>
    <property type="match status" value="1"/>
</dbReference>
<reference evidence="5" key="1">
    <citation type="submission" date="2020-09" db="EMBL/GenBank/DDBJ databases">
        <title>Secondary metabolite and genome analysis of marine Streptomyces chumphonensis KK1-2T.</title>
        <authorList>
            <person name="Phongsopitanun W."/>
            <person name="Kanchanasin P."/>
            <person name="Pittayakhajonwut P."/>
            <person name="Suwanborirux K."/>
            <person name="Tanasupawat S."/>
        </authorList>
    </citation>
    <scope>NUCLEOTIDE SEQUENCE</scope>
    <source>
        <strain evidence="5">KK1-2</strain>
    </source>
</reference>
<dbReference type="RefSeq" id="WP_191211729.1">
    <property type="nucleotide sequence ID" value="NZ_BAABKL010000001.1"/>
</dbReference>
<dbReference type="PANTHER" id="PTHR43408:SF1">
    <property type="entry name" value="FMN REDUCTASE (NADPH)"/>
    <property type="match status" value="1"/>
</dbReference>
<protein>
    <submittedName>
        <fullName evidence="5">NADPH-dependent FMN reductase</fullName>
        <ecNumber evidence="5">1.5.1.38</ecNumber>
    </submittedName>
</protein>
<keyword evidence="1" id="KW-0285">Flavoprotein</keyword>
<dbReference type="InterPro" id="IPR005025">
    <property type="entry name" value="FMN_Rdtase-like_dom"/>
</dbReference>
<proteinExistence type="predicted"/>
<dbReference type="EMBL" id="JACXYU010000016">
    <property type="protein sequence ID" value="MBD3934435.1"/>
    <property type="molecule type" value="Genomic_DNA"/>
</dbReference>
<dbReference type="EC" id="1.5.1.38" evidence="5"/>
<dbReference type="GO" id="GO:0046306">
    <property type="term" value="P:alkanesulfonate catabolic process"/>
    <property type="evidence" value="ECO:0007669"/>
    <property type="project" value="InterPro"/>
</dbReference>
<keyword evidence="6" id="KW-1185">Reference proteome</keyword>
<evidence type="ECO:0000256" key="3">
    <source>
        <dbReference type="ARBA" id="ARBA00023002"/>
    </source>
</evidence>
<feature type="domain" description="NADPH-dependent FMN reductase-like" evidence="4">
    <location>
        <begin position="3"/>
        <end position="142"/>
    </location>
</feature>